<feature type="transmembrane region" description="Helical" evidence="1">
    <location>
        <begin position="57"/>
        <end position="78"/>
    </location>
</feature>
<evidence type="ECO:0000256" key="1">
    <source>
        <dbReference type="SAM" id="Phobius"/>
    </source>
</evidence>
<protein>
    <submittedName>
        <fullName evidence="2">Uncharacterized protein</fullName>
    </submittedName>
</protein>
<dbReference type="EMBL" id="DWXN01000006">
    <property type="protein sequence ID" value="HJB74663.1"/>
    <property type="molecule type" value="Genomic_DNA"/>
</dbReference>
<keyword evidence="1" id="KW-0812">Transmembrane</keyword>
<name>A0A9D2MIG4_9FIRM</name>
<organism evidence="2 3">
    <name type="scientific">Candidatus Eubacterium faecale</name>
    <dbReference type="NCBI Taxonomy" id="2838568"/>
    <lineage>
        <taxon>Bacteria</taxon>
        <taxon>Bacillati</taxon>
        <taxon>Bacillota</taxon>
        <taxon>Clostridia</taxon>
        <taxon>Eubacteriales</taxon>
        <taxon>Eubacteriaceae</taxon>
        <taxon>Eubacterium</taxon>
    </lineage>
</organism>
<evidence type="ECO:0000313" key="2">
    <source>
        <dbReference type="EMBL" id="HJB74663.1"/>
    </source>
</evidence>
<feature type="transmembrane region" description="Helical" evidence="1">
    <location>
        <begin position="12"/>
        <end position="45"/>
    </location>
</feature>
<comment type="caution">
    <text evidence="2">The sequence shown here is derived from an EMBL/GenBank/DDBJ whole genome shotgun (WGS) entry which is preliminary data.</text>
</comment>
<accession>A0A9D2MIG4</accession>
<sequence>MKSVLLNVLKVIWTILRVIFVIVGSLGSIAAGLFFLLCIGGLLLYALATGWENAIDLCTPSILASLGIFIGFILIRVLGTFQPE</sequence>
<keyword evidence="1" id="KW-1133">Transmembrane helix</keyword>
<dbReference type="Proteomes" id="UP000823877">
    <property type="component" value="Unassembled WGS sequence"/>
</dbReference>
<gene>
    <name evidence="2" type="ORF">IAA37_03195</name>
</gene>
<dbReference type="AlphaFoldDB" id="A0A9D2MIG4"/>
<reference evidence="2" key="1">
    <citation type="journal article" date="2021" name="PeerJ">
        <title>Extensive microbial diversity within the chicken gut microbiome revealed by metagenomics and culture.</title>
        <authorList>
            <person name="Gilroy R."/>
            <person name="Ravi A."/>
            <person name="Getino M."/>
            <person name="Pursley I."/>
            <person name="Horton D.L."/>
            <person name="Alikhan N.F."/>
            <person name="Baker D."/>
            <person name="Gharbi K."/>
            <person name="Hall N."/>
            <person name="Watson M."/>
            <person name="Adriaenssens E.M."/>
            <person name="Foster-Nyarko E."/>
            <person name="Jarju S."/>
            <person name="Secka A."/>
            <person name="Antonio M."/>
            <person name="Oren A."/>
            <person name="Chaudhuri R.R."/>
            <person name="La Ragione R."/>
            <person name="Hildebrand F."/>
            <person name="Pallen M.J."/>
        </authorList>
    </citation>
    <scope>NUCLEOTIDE SEQUENCE</scope>
    <source>
        <strain evidence="2">CHK188-16595</strain>
    </source>
</reference>
<evidence type="ECO:0000313" key="3">
    <source>
        <dbReference type="Proteomes" id="UP000823877"/>
    </source>
</evidence>
<reference evidence="2" key="2">
    <citation type="submission" date="2021-04" db="EMBL/GenBank/DDBJ databases">
        <authorList>
            <person name="Gilroy R."/>
        </authorList>
    </citation>
    <scope>NUCLEOTIDE SEQUENCE</scope>
    <source>
        <strain evidence="2">CHK188-16595</strain>
    </source>
</reference>
<keyword evidence="1" id="KW-0472">Membrane</keyword>
<proteinExistence type="predicted"/>